<keyword evidence="3" id="KW-1185">Reference proteome</keyword>
<dbReference type="EMBL" id="OZ023716">
    <property type="protein sequence ID" value="CAK9865511.1"/>
    <property type="molecule type" value="Genomic_DNA"/>
</dbReference>
<evidence type="ECO:0000256" key="1">
    <source>
        <dbReference type="SAM" id="MobiDB-lite"/>
    </source>
</evidence>
<name>A0ABP1AT60_9BRYO</name>
<dbReference type="Proteomes" id="UP001497522">
    <property type="component" value="Chromosome 15"/>
</dbReference>
<sequence>MADRIRKAGRDVQQGLGKFKWNKPNLNGDGDARASTLTSNENSFLANGSLDPSAQGSHEALSASSFPLSGSPLSKEGKKRKLSVDGSSQSQ</sequence>
<accession>A0ABP1AT60</accession>
<protein>
    <submittedName>
        <fullName evidence="2">Uncharacterized protein</fullName>
    </submittedName>
</protein>
<feature type="compositionally biased region" description="Basic and acidic residues" evidence="1">
    <location>
        <begin position="1"/>
        <end position="10"/>
    </location>
</feature>
<gene>
    <name evidence="2" type="ORF">CSSPJE1EN2_LOCUS8506</name>
</gene>
<organism evidence="2 3">
    <name type="scientific">Sphagnum jensenii</name>
    <dbReference type="NCBI Taxonomy" id="128206"/>
    <lineage>
        <taxon>Eukaryota</taxon>
        <taxon>Viridiplantae</taxon>
        <taxon>Streptophyta</taxon>
        <taxon>Embryophyta</taxon>
        <taxon>Bryophyta</taxon>
        <taxon>Sphagnophytina</taxon>
        <taxon>Sphagnopsida</taxon>
        <taxon>Sphagnales</taxon>
        <taxon>Sphagnaceae</taxon>
        <taxon>Sphagnum</taxon>
    </lineage>
</organism>
<feature type="compositionally biased region" description="Polar residues" evidence="1">
    <location>
        <begin position="35"/>
        <end position="72"/>
    </location>
</feature>
<proteinExistence type="predicted"/>
<reference evidence="2" key="1">
    <citation type="submission" date="2024-03" db="EMBL/GenBank/DDBJ databases">
        <authorList>
            <consortium name="ELIXIR-Norway"/>
            <consortium name="Elixir Norway"/>
        </authorList>
    </citation>
    <scope>NUCLEOTIDE SEQUENCE</scope>
</reference>
<evidence type="ECO:0000313" key="2">
    <source>
        <dbReference type="EMBL" id="CAK9865511.1"/>
    </source>
</evidence>
<feature type="region of interest" description="Disordered" evidence="1">
    <location>
        <begin position="1"/>
        <end position="91"/>
    </location>
</feature>
<evidence type="ECO:0000313" key="3">
    <source>
        <dbReference type="Proteomes" id="UP001497522"/>
    </source>
</evidence>